<gene>
    <name evidence="1" type="ORF">Tco_0926220</name>
</gene>
<organism evidence="1 2">
    <name type="scientific">Tanacetum coccineum</name>
    <dbReference type="NCBI Taxonomy" id="301880"/>
    <lineage>
        <taxon>Eukaryota</taxon>
        <taxon>Viridiplantae</taxon>
        <taxon>Streptophyta</taxon>
        <taxon>Embryophyta</taxon>
        <taxon>Tracheophyta</taxon>
        <taxon>Spermatophyta</taxon>
        <taxon>Magnoliopsida</taxon>
        <taxon>eudicotyledons</taxon>
        <taxon>Gunneridae</taxon>
        <taxon>Pentapetalae</taxon>
        <taxon>asterids</taxon>
        <taxon>campanulids</taxon>
        <taxon>Asterales</taxon>
        <taxon>Asteraceae</taxon>
        <taxon>Asteroideae</taxon>
        <taxon>Anthemideae</taxon>
        <taxon>Anthemidinae</taxon>
        <taxon>Tanacetum</taxon>
    </lineage>
</organism>
<keyword evidence="2" id="KW-1185">Reference proteome</keyword>
<evidence type="ECO:0000313" key="1">
    <source>
        <dbReference type="EMBL" id="GJT35801.1"/>
    </source>
</evidence>
<dbReference type="Proteomes" id="UP001151760">
    <property type="component" value="Unassembled WGS sequence"/>
</dbReference>
<reference evidence="1" key="2">
    <citation type="submission" date="2022-01" db="EMBL/GenBank/DDBJ databases">
        <authorList>
            <person name="Yamashiro T."/>
            <person name="Shiraishi A."/>
            <person name="Satake H."/>
            <person name="Nakayama K."/>
        </authorList>
    </citation>
    <scope>NUCLEOTIDE SEQUENCE</scope>
</reference>
<protein>
    <submittedName>
        <fullName evidence="1">Uncharacterized protein</fullName>
    </submittedName>
</protein>
<name>A0ABQ5D971_9ASTR</name>
<accession>A0ABQ5D971</accession>
<evidence type="ECO:0000313" key="2">
    <source>
        <dbReference type="Proteomes" id="UP001151760"/>
    </source>
</evidence>
<sequence>MTTYLKNMARWRPKDLKNKSFAEVHKLFDKAMKTVNTFVDMDIELVGGSEGRAEDDDQEEAEMKKLMEIVPVEEEIAVDVIPLMKVQRRKDWILSNHKS</sequence>
<dbReference type="EMBL" id="BQNB010015081">
    <property type="protein sequence ID" value="GJT35801.1"/>
    <property type="molecule type" value="Genomic_DNA"/>
</dbReference>
<reference evidence="1" key="1">
    <citation type="journal article" date="2022" name="Int. J. Mol. Sci.">
        <title>Draft Genome of Tanacetum Coccineum: Genomic Comparison of Closely Related Tanacetum-Family Plants.</title>
        <authorList>
            <person name="Yamashiro T."/>
            <person name="Shiraishi A."/>
            <person name="Nakayama K."/>
            <person name="Satake H."/>
        </authorList>
    </citation>
    <scope>NUCLEOTIDE SEQUENCE</scope>
</reference>
<comment type="caution">
    <text evidence="1">The sequence shown here is derived from an EMBL/GenBank/DDBJ whole genome shotgun (WGS) entry which is preliminary data.</text>
</comment>
<proteinExistence type="predicted"/>